<reference evidence="8 9" key="1">
    <citation type="submission" date="2016-11" db="UniProtKB">
        <authorList>
            <consortium name="WormBaseParasite"/>
        </authorList>
    </citation>
    <scope>IDENTIFICATION</scope>
</reference>
<evidence type="ECO:0000313" key="7">
    <source>
        <dbReference type="Proteomes" id="UP000095280"/>
    </source>
</evidence>
<evidence type="ECO:0000259" key="6">
    <source>
        <dbReference type="PROSITE" id="PS51843"/>
    </source>
</evidence>
<dbReference type="InterPro" id="IPR016355">
    <property type="entry name" value="NR5-like"/>
</dbReference>
<feature type="domain" description="NR LBD" evidence="6">
    <location>
        <begin position="94"/>
        <end position="323"/>
    </location>
</feature>
<dbReference type="Pfam" id="PF00104">
    <property type="entry name" value="Hormone_recep"/>
    <property type="match status" value="1"/>
</dbReference>
<protein>
    <submittedName>
        <fullName evidence="8 9">NR LBD domain-containing protein</fullName>
    </submittedName>
</protein>
<dbReference type="Gene3D" id="1.10.565.10">
    <property type="entry name" value="Retinoid X Receptor"/>
    <property type="match status" value="1"/>
</dbReference>
<dbReference type="GO" id="GO:0090575">
    <property type="term" value="C:RNA polymerase II transcription regulator complex"/>
    <property type="evidence" value="ECO:0007669"/>
    <property type="project" value="TreeGrafter"/>
</dbReference>
<evidence type="ECO:0000256" key="4">
    <source>
        <dbReference type="ARBA" id="ARBA00023170"/>
    </source>
</evidence>
<keyword evidence="4" id="KW-0675">Receptor</keyword>
<dbReference type="PANTHER" id="PTHR24086:SF15">
    <property type="entry name" value="NUCLEAR HORMONE RECEPTOR FTZ-F1"/>
    <property type="match status" value="1"/>
</dbReference>
<accession>A0A1I8ILM2</accession>
<keyword evidence="7" id="KW-1185">Reference proteome</keyword>
<evidence type="ECO:0000256" key="2">
    <source>
        <dbReference type="ARBA" id="ARBA00023015"/>
    </source>
</evidence>
<dbReference type="SMART" id="SM00430">
    <property type="entry name" value="HOLI"/>
    <property type="match status" value="1"/>
</dbReference>
<dbReference type="InterPro" id="IPR035500">
    <property type="entry name" value="NHR-like_dom_sf"/>
</dbReference>
<dbReference type="AlphaFoldDB" id="A0A1I8ILM2"/>
<sequence>PGALMDNRNHMLGFSTGPPQHPHPPHHHQPQPPPPSAGSANQHGPHGAPFGSQAMFPGLTAAHPALSQAGGHHHGGGGAGFPGSQQSWEAQQAALQGGGSAAAAAAAAAFFPASGPADPESLFHNLCCFLEQALFTLVDWARNADYFKVVSVEDQMQLLNSSWGEILLLEYLYHCVHDNRKDSIESSWYSSQLNHSADILDLLDLSEVKLRLMDLIERVQSLRLDKCEFAALKFLLMFNAGKHDIMLKHNADFVSTVEFKISCSLLDYILENSPQQADKFGKILLRLPEIKYLAFKLECYLTDKLRTGKIPRNTLIAEMLLSKTKSFGGDQSGGGEGGSAP</sequence>
<dbReference type="WBParaSite" id="maker-uti_cns_0014079-snap-gene-0.5-mRNA-1">
    <property type="protein sequence ID" value="maker-uti_cns_0014079-snap-gene-0.5-mRNA-1"/>
    <property type="gene ID" value="maker-uti_cns_0014079-snap-gene-0.5"/>
</dbReference>
<evidence type="ECO:0000313" key="8">
    <source>
        <dbReference type="WBParaSite" id="maker-uti_cns_0011429-snap-gene-0.3-mRNA-1"/>
    </source>
</evidence>
<dbReference type="PROSITE" id="PS51843">
    <property type="entry name" value="NR_LBD"/>
    <property type="match status" value="1"/>
</dbReference>
<dbReference type="Proteomes" id="UP000095280">
    <property type="component" value="Unplaced"/>
</dbReference>
<dbReference type="InterPro" id="IPR001723">
    <property type="entry name" value="Nuclear_hrmn_rcpt"/>
</dbReference>
<proteinExistence type="predicted"/>
<dbReference type="SUPFAM" id="SSF48508">
    <property type="entry name" value="Nuclear receptor ligand-binding domain"/>
    <property type="match status" value="1"/>
</dbReference>
<dbReference type="GO" id="GO:0009888">
    <property type="term" value="P:tissue development"/>
    <property type="evidence" value="ECO:0007669"/>
    <property type="project" value="TreeGrafter"/>
</dbReference>
<organism evidence="7 9">
    <name type="scientific">Macrostomum lignano</name>
    <dbReference type="NCBI Taxonomy" id="282301"/>
    <lineage>
        <taxon>Eukaryota</taxon>
        <taxon>Metazoa</taxon>
        <taxon>Spiralia</taxon>
        <taxon>Lophotrochozoa</taxon>
        <taxon>Platyhelminthes</taxon>
        <taxon>Rhabditophora</taxon>
        <taxon>Macrostomorpha</taxon>
        <taxon>Macrostomida</taxon>
        <taxon>Macrostomidae</taxon>
        <taxon>Macrostomum</taxon>
    </lineage>
</organism>
<evidence type="ECO:0000256" key="5">
    <source>
        <dbReference type="SAM" id="MobiDB-lite"/>
    </source>
</evidence>
<evidence type="ECO:0000256" key="3">
    <source>
        <dbReference type="ARBA" id="ARBA00023163"/>
    </source>
</evidence>
<dbReference type="PANTHER" id="PTHR24086">
    <property type="entry name" value="NUCLEAR RECEPTOR SUBFAMILY 5 GROUP A"/>
    <property type="match status" value="1"/>
</dbReference>
<dbReference type="GO" id="GO:0000978">
    <property type="term" value="F:RNA polymerase II cis-regulatory region sequence-specific DNA binding"/>
    <property type="evidence" value="ECO:0007669"/>
    <property type="project" value="TreeGrafter"/>
</dbReference>
<dbReference type="InterPro" id="IPR000536">
    <property type="entry name" value="Nucl_hrmn_rcpt_lig-bd"/>
</dbReference>
<keyword evidence="3" id="KW-0804">Transcription</keyword>
<feature type="region of interest" description="Disordered" evidence="5">
    <location>
        <begin position="1"/>
        <end position="95"/>
    </location>
</feature>
<name>A0A1I8ILM2_9PLAT</name>
<comment type="subcellular location">
    <subcellularLocation>
        <location evidence="1">Nucleus</location>
    </subcellularLocation>
</comment>
<dbReference type="GO" id="GO:0009755">
    <property type="term" value="P:hormone-mediated signaling pathway"/>
    <property type="evidence" value="ECO:0007669"/>
    <property type="project" value="TreeGrafter"/>
</dbReference>
<dbReference type="PRINTS" id="PR00398">
    <property type="entry name" value="STRDHORMONER"/>
</dbReference>
<evidence type="ECO:0000313" key="9">
    <source>
        <dbReference type="WBParaSite" id="maker-uti_cns_0014079-snap-gene-0.5-mRNA-1"/>
    </source>
</evidence>
<dbReference type="WBParaSite" id="maker-uti_cns_0011429-snap-gene-0.3-mRNA-1">
    <property type="protein sequence ID" value="maker-uti_cns_0011429-snap-gene-0.3-mRNA-1"/>
    <property type="gene ID" value="maker-uti_cns_0011429-snap-gene-0.3"/>
</dbReference>
<evidence type="ECO:0000256" key="1">
    <source>
        <dbReference type="ARBA" id="ARBA00004123"/>
    </source>
</evidence>
<dbReference type="GO" id="GO:0004879">
    <property type="term" value="F:nuclear receptor activity"/>
    <property type="evidence" value="ECO:0007669"/>
    <property type="project" value="InterPro"/>
</dbReference>
<keyword evidence="2" id="KW-0805">Transcription regulation</keyword>